<keyword evidence="2" id="KW-0378">Hydrolase</keyword>
<feature type="transmembrane region" description="Helical" evidence="4">
    <location>
        <begin position="59"/>
        <end position="79"/>
    </location>
</feature>
<dbReference type="CDD" id="cd17325">
    <property type="entry name" value="MFS_MdtG_SLC18_like"/>
    <property type="match status" value="1"/>
</dbReference>
<dbReference type="Pfam" id="PF04371">
    <property type="entry name" value="PAD_porph"/>
    <property type="match status" value="1"/>
</dbReference>
<dbReference type="GO" id="GO:0004668">
    <property type="term" value="F:protein-arginine deiminase activity"/>
    <property type="evidence" value="ECO:0007669"/>
    <property type="project" value="InterPro"/>
</dbReference>
<dbReference type="Gene3D" id="3.75.10.10">
    <property type="entry name" value="L-arginine/glycine Amidinotransferase, Chain A"/>
    <property type="match status" value="1"/>
</dbReference>
<keyword evidence="4" id="KW-1133">Transmembrane helix</keyword>
<evidence type="ECO:0000256" key="3">
    <source>
        <dbReference type="SAM" id="MobiDB-lite"/>
    </source>
</evidence>
<name>A0A5M9MX71_9EURO</name>
<dbReference type="PANTHER" id="PTHR31377:SF0">
    <property type="entry name" value="AGMATINE DEIMINASE-RELATED"/>
    <property type="match status" value="1"/>
</dbReference>
<dbReference type="GeneID" id="54325955"/>
<evidence type="ECO:0000256" key="2">
    <source>
        <dbReference type="ARBA" id="ARBA00022801"/>
    </source>
</evidence>
<feature type="transmembrane region" description="Helical" evidence="4">
    <location>
        <begin position="151"/>
        <end position="173"/>
    </location>
</feature>
<feature type="transmembrane region" description="Helical" evidence="4">
    <location>
        <begin position="117"/>
        <end position="139"/>
    </location>
</feature>
<evidence type="ECO:0000256" key="1">
    <source>
        <dbReference type="ARBA" id="ARBA00004141"/>
    </source>
</evidence>
<dbReference type="SUPFAM" id="SSF55909">
    <property type="entry name" value="Pentein"/>
    <property type="match status" value="1"/>
</dbReference>
<gene>
    <name evidence="5" type="ORF">ATNIH1004_003253</name>
</gene>
<dbReference type="GO" id="GO:0047632">
    <property type="term" value="F:agmatine deiminase activity"/>
    <property type="evidence" value="ECO:0007669"/>
    <property type="project" value="TreeGrafter"/>
</dbReference>
<keyword evidence="4" id="KW-0812">Transmembrane</keyword>
<feature type="region of interest" description="Disordered" evidence="3">
    <location>
        <begin position="434"/>
        <end position="469"/>
    </location>
</feature>
<evidence type="ECO:0000256" key="4">
    <source>
        <dbReference type="SAM" id="Phobius"/>
    </source>
</evidence>
<dbReference type="GO" id="GO:0009446">
    <property type="term" value="P:putrescine biosynthetic process"/>
    <property type="evidence" value="ECO:0007669"/>
    <property type="project" value="InterPro"/>
</dbReference>
<keyword evidence="4" id="KW-0472">Membrane</keyword>
<dbReference type="VEuPathDB" id="FungiDB:EYZ11_009712"/>
<protein>
    <recommendedName>
        <fullName evidence="7">Major facilitator superfamily (MFS) profile domain-containing protein</fullName>
    </recommendedName>
</protein>
<comment type="caution">
    <text evidence="5">The sequence shown here is derived from an EMBL/GenBank/DDBJ whole genome shotgun (WGS) entry which is preliminary data.</text>
</comment>
<dbReference type="RefSeq" id="XP_033429927.1">
    <property type="nucleotide sequence ID" value="XM_033567932.1"/>
</dbReference>
<feature type="transmembrane region" description="Helical" evidence="4">
    <location>
        <begin position="354"/>
        <end position="379"/>
    </location>
</feature>
<comment type="subcellular location">
    <subcellularLocation>
        <location evidence="1">Membrane</location>
        <topology evidence="1">Multi-pass membrane protein</topology>
    </subcellularLocation>
</comment>
<dbReference type="EMBL" id="QUQM01000001">
    <property type="protein sequence ID" value="KAA8650566.1"/>
    <property type="molecule type" value="Genomic_DNA"/>
</dbReference>
<dbReference type="Proteomes" id="UP000324241">
    <property type="component" value="Unassembled WGS sequence"/>
</dbReference>
<dbReference type="GO" id="GO:0016020">
    <property type="term" value="C:membrane"/>
    <property type="evidence" value="ECO:0007669"/>
    <property type="project" value="UniProtKB-SubCell"/>
</dbReference>
<dbReference type="InterPro" id="IPR007466">
    <property type="entry name" value="Peptidyl-Arg-deiminase_porph"/>
</dbReference>
<evidence type="ECO:0000313" key="5">
    <source>
        <dbReference type="EMBL" id="KAA8650566.1"/>
    </source>
</evidence>
<dbReference type="AlphaFoldDB" id="A0A5M9MX71"/>
<feature type="transmembrane region" description="Helical" evidence="4">
    <location>
        <begin position="270"/>
        <end position="290"/>
    </location>
</feature>
<reference evidence="5 6" key="1">
    <citation type="submission" date="2019-08" db="EMBL/GenBank/DDBJ databases">
        <title>The genome sequence of a newly discovered highly antifungal drug resistant Aspergillus species, Aspergillus tanneri NIH 1004.</title>
        <authorList>
            <person name="Mounaud S."/>
            <person name="Singh I."/>
            <person name="Joardar V."/>
            <person name="Pakala S."/>
            <person name="Pakala S."/>
            <person name="Venepally P."/>
            <person name="Chung J.K."/>
            <person name="Losada L."/>
            <person name="Nierman W.C."/>
        </authorList>
    </citation>
    <scope>NUCLEOTIDE SEQUENCE [LARGE SCALE GENOMIC DNA]</scope>
    <source>
        <strain evidence="5 6">NIH1004</strain>
    </source>
</reference>
<feature type="transmembrane region" description="Helical" evidence="4">
    <location>
        <begin position="91"/>
        <end position="111"/>
    </location>
</feature>
<evidence type="ECO:0000313" key="6">
    <source>
        <dbReference type="Proteomes" id="UP000324241"/>
    </source>
</evidence>
<feature type="compositionally biased region" description="Low complexity" evidence="3">
    <location>
        <begin position="434"/>
        <end position="446"/>
    </location>
</feature>
<sequence>MTPIELLDLYLYLHLPPHCSYVVAHSWGTETPSMASTTAILHGFYSDNGLDFIFHYKDFFLYAMIVPIMPSALVDRAHVPHEELDITPTRQLPYLLGLILLGASMVILSVAQSVGLFVVARLIQGGATAMVSVAGLSLLTDSVSFDNLGQTIGYLGSAITLGFVLGPLLGGLVYRTAGYQSVFAMAFVIVAVDVILRITVIEKKVARQWLNDEPESANGSTSHHTQAHLTSRYQTFTVPPTTTTTTALSETPKPALLLIARQPRVIISSWALLVQGILFSAFDSTIPIFVESRFNWGPLGAGMTFLPSAMTAFFEPYFGTLSDRYGARLITFIGFILLAPPLICLRFVEQNTTTHIVLLLSLIGIVGLLLNLCIPALFVETQQVLESMERARPGIFGERGAVAQAFGIQTMAQFLESSVKYPWGYQYLHTTSHHSQMQQQRQQTHSYSFPSESSPHEATILGFPSRTSTTSRLHSNICREIIDLAATVSSFEPVRLYTRPEDIDSATELLRQRTQSDIKKNNATVHEAIRIIPCVTNHCWVRDTGPVYVHRADNGGGRFAIDFSFCEWGEKILEGEDDRPIVDYAAWKEENTRFARQVLELENEEAGPSHVTRVVSKVRLEGGGIELDGQGTFIGAESSIVCEMRNPGLGKEEIERELRRLLDVDKFVWFPGRKALDVTDCHVDAAVRFVRPGVVVVSRPSDSKGNSEWMRVYEEIREVLDRETDAQGRKFEVHVIDEPDPKCLGCTPNEEDPAASYVNFYFVNGGLIVPAFGDPVTDAKAVETLQRIVPDRTIKSVQVNGLPRMGGVLHCVTQQVPRY</sequence>
<dbReference type="GO" id="GO:0022857">
    <property type="term" value="F:transmembrane transporter activity"/>
    <property type="evidence" value="ECO:0007669"/>
    <property type="project" value="InterPro"/>
</dbReference>
<evidence type="ECO:0008006" key="7">
    <source>
        <dbReference type="Google" id="ProtNLM"/>
    </source>
</evidence>
<dbReference type="Pfam" id="PF07690">
    <property type="entry name" value="MFS_1"/>
    <property type="match status" value="1"/>
</dbReference>
<dbReference type="OrthoDB" id="5086884at2759"/>
<feature type="transmembrane region" description="Helical" evidence="4">
    <location>
        <begin position="179"/>
        <end position="200"/>
    </location>
</feature>
<organism evidence="5 6">
    <name type="scientific">Aspergillus tanneri</name>
    <dbReference type="NCBI Taxonomy" id="1220188"/>
    <lineage>
        <taxon>Eukaryota</taxon>
        <taxon>Fungi</taxon>
        <taxon>Dikarya</taxon>
        <taxon>Ascomycota</taxon>
        <taxon>Pezizomycotina</taxon>
        <taxon>Eurotiomycetes</taxon>
        <taxon>Eurotiomycetidae</taxon>
        <taxon>Eurotiales</taxon>
        <taxon>Aspergillaceae</taxon>
        <taxon>Aspergillus</taxon>
        <taxon>Aspergillus subgen. Circumdati</taxon>
    </lineage>
</organism>
<proteinExistence type="predicted"/>
<dbReference type="InterPro" id="IPR011701">
    <property type="entry name" value="MFS"/>
</dbReference>
<feature type="transmembrane region" description="Helical" evidence="4">
    <location>
        <begin position="326"/>
        <end position="348"/>
    </location>
</feature>
<dbReference type="InterPro" id="IPR036259">
    <property type="entry name" value="MFS_trans_sf"/>
</dbReference>
<accession>A0A5M9MX71</accession>
<dbReference type="Gene3D" id="1.20.1250.20">
    <property type="entry name" value="MFS general substrate transporter like domains"/>
    <property type="match status" value="1"/>
</dbReference>
<dbReference type="SUPFAM" id="SSF103473">
    <property type="entry name" value="MFS general substrate transporter"/>
    <property type="match status" value="1"/>
</dbReference>
<dbReference type="PANTHER" id="PTHR31377">
    <property type="entry name" value="AGMATINE DEIMINASE-RELATED"/>
    <property type="match status" value="1"/>
</dbReference>
<dbReference type="VEuPathDB" id="FungiDB:EYZ11_009717"/>